<keyword evidence="6" id="KW-1185">Reference proteome</keyword>
<evidence type="ECO:0000313" key="5">
    <source>
        <dbReference type="EMBL" id="TGA98376.1"/>
    </source>
</evidence>
<dbReference type="GO" id="GO:0005829">
    <property type="term" value="C:cytosol"/>
    <property type="evidence" value="ECO:0007669"/>
    <property type="project" value="TreeGrafter"/>
</dbReference>
<dbReference type="PROSITE" id="PS50956">
    <property type="entry name" value="HTH_ASNC_2"/>
    <property type="match status" value="1"/>
</dbReference>
<dbReference type="InterPro" id="IPR011008">
    <property type="entry name" value="Dimeric_a/b-barrel"/>
</dbReference>
<keyword evidence="3" id="KW-0804">Transcription</keyword>
<organism evidence="5 6">
    <name type="scientific">Sporolactobacillus shoreae</name>
    <dbReference type="NCBI Taxonomy" id="1465501"/>
    <lineage>
        <taxon>Bacteria</taxon>
        <taxon>Bacillati</taxon>
        <taxon>Bacillota</taxon>
        <taxon>Bacilli</taxon>
        <taxon>Bacillales</taxon>
        <taxon>Sporolactobacillaceae</taxon>
        <taxon>Sporolactobacillus</taxon>
    </lineage>
</organism>
<dbReference type="InterPro" id="IPR036388">
    <property type="entry name" value="WH-like_DNA-bd_sf"/>
</dbReference>
<dbReference type="SUPFAM" id="SSF46785">
    <property type="entry name" value="Winged helix' DNA-binding domain"/>
    <property type="match status" value="1"/>
</dbReference>
<dbReference type="PROSITE" id="PS00519">
    <property type="entry name" value="HTH_ASNC_1"/>
    <property type="match status" value="1"/>
</dbReference>
<evidence type="ECO:0000256" key="1">
    <source>
        <dbReference type="ARBA" id="ARBA00023015"/>
    </source>
</evidence>
<dbReference type="OrthoDB" id="34294at2"/>
<dbReference type="InterPro" id="IPR019885">
    <property type="entry name" value="Tscrpt_reg_HTH_AsnC-type_CS"/>
</dbReference>
<evidence type="ECO:0000313" key="6">
    <source>
        <dbReference type="Proteomes" id="UP000298347"/>
    </source>
</evidence>
<dbReference type="PRINTS" id="PR00033">
    <property type="entry name" value="HTHASNC"/>
</dbReference>
<sequence>MDSYDEKILRMLMANARATWSDLASSIGLSSPAAADRVRRLEEKGIIKGYGVAVDPELVGYFCTAFVAVTLERAELRSDFLHLIDCLKEVQECHHIAGDYDYLLKVRCINTKDLDRVISSGLKSLPGIRTRTTIVLNTLKESTRLPLDQVHPEKGE</sequence>
<dbReference type="Pfam" id="PF13412">
    <property type="entry name" value="HTH_24"/>
    <property type="match status" value="1"/>
</dbReference>
<reference evidence="5 6" key="1">
    <citation type="journal article" date="2015" name="Int. J. Syst. Evol. Microbiol.">
        <title>Sporolactobacillus shoreae sp. nov. and Sporolactobacillus spathodeae sp. nov., two spore-forming lactic acid bacteria isolated from tree barks in Thailand.</title>
        <authorList>
            <person name="Thamacharoensuk T."/>
            <person name="Kitahara M."/>
            <person name="Ohkuma M."/>
            <person name="Thongchul N."/>
            <person name="Tanasupawat S."/>
        </authorList>
    </citation>
    <scope>NUCLEOTIDE SEQUENCE [LARGE SCALE GENOMIC DNA]</scope>
    <source>
        <strain evidence="5 6">BK92</strain>
    </source>
</reference>
<dbReference type="SMART" id="SM00344">
    <property type="entry name" value="HTH_ASNC"/>
    <property type="match status" value="1"/>
</dbReference>
<dbReference type="GO" id="GO:0043565">
    <property type="term" value="F:sequence-specific DNA binding"/>
    <property type="evidence" value="ECO:0007669"/>
    <property type="project" value="InterPro"/>
</dbReference>
<dbReference type="AlphaFoldDB" id="A0A4Z0GPP0"/>
<name>A0A4Z0GPP0_9BACL</name>
<accession>A0A4Z0GPP0</accession>
<dbReference type="PANTHER" id="PTHR30154">
    <property type="entry name" value="LEUCINE-RESPONSIVE REGULATORY PROTEIN"/>
    <property type="match status" value="1"/>
</dbReference>
<feature type="domain" description="HTH asnC-type" evidence="4">
    <location>
        <begin position="1"/>
        <end position="62"/>
    </location>
</feature>
<keyword evidence="1" id="KW-0805">Transcription regulation</keyword>
<dbReference type="SUPFAM" id="SSF54909">
    <property type="entry name" value="Dimeric alpha+beta barrel"/>
    <property type="match status" value="1"/>
</dbReference>
<dbReference type="InterPro" id="IPR019888">
    <property type="entry name" value="Tscrpt_reg_AsnC-like"/>
</dbReference>
<dbReference type="Gene3D" id="3.30.70.920">
    <property type="match status" value="1"/>
</dbReference>
<dbReference type="InterPro" id="IPR036390">
    <property type="entry name" value="WH_DNA-bd_sf"/>
</dbReference>
<dbReference type="EMBL" id="SRJD01000008">
    <property type="protein sequence ID" value="TGA98376.1"/>
    <property type="molecule type" value="Genomic_DNA"/>
</dbReference>
<dbReference type="Gene3D" id="1.10.10.10">
    <property type="entry name" value="Winged helix-like DNA-binding domain superfamily/Winged helix DNA-binding domain"/>
    <property type="match status" value="1"/>
</dbReference>
<proteinExistence type="predicted"/>
<dbReference type="Proteomes" id="UP000298347">
    <property type="component" value="Unassembled WGS sequence"/>
</dbReference>
<dbReference type="Pfam" id="PF01037">
    <property type="entry name" value="AsnC_trans_reg"/>
    <property type="match status" value="1"/>
</dbReference>
<evidence type="ECO:0000256" key="2">
    <source>
        <dbReference type="ARBA" id="ARBA00023125"/>
    </source>
</evidence>
<comment type="caution">
    <text evidence="5">The sequence shown here is derived from an EMBL/GenBank/DDBJ whole genome shotgun (WGS) entry which is preliminary data.</text>
</comment>
<dbReference type="GO" id="GO:0043200">
    <property type="term" value="P:response to amino acid"/>
    <property type="evidence" value="ECO:0007669"/>
    <property type="project" value="TreeGrafter"/>
</dbReference>
<gene>
    <name evidence="5" type="ORF">E4665_08970</name>
</gene>
<protein>
    <submittedName>
        <fullName evidence="5">Lrp/AsnC family transcriptional regulator</fullName>
    </submittedName>
</protein>
<dbReference type="InterPro" id="IPR019887">
    <property type="entry name" value="Tscrpt_reg_AsnC/Lrp_C"/>
</dbReference>
<evidence type="ECO:0000256" key="3">
    <source>
        <dbReference type="ARBA" id="ARBA00023163"/>
    </source>
</evidence>
<keyword evidence="2" id="KW-0238">DNA-binding</keyword>
<dbReference type="InterPro" id="IPR000485">
    <property type="entry name" value="AsnC-type_HTH_dom"/>
</dbReference>
<dbReference type="PANTHER" id="PTHR30154:SF53">
    <property type="entry name" value="HTH-TYPE TRANSCRIPTIONAL REGULATOR LRPC"/>
    <property type="match status" value="1"/>
</dbReference>
<evidence type="ECO:0000259" key="4">
    <source>
        <dbReference type="PROSITE" id="PS50956"/>
    </source>
</evidence>